<dbReference type="Proteomes" id="UP001597641">
    <property type="component" value="Unassembled WGS sequence"/>
</dbReference>
<keyword evidence="1" id="KW-0732">Signal</keyword>
<dbReference type="Gene3D" id="2.60.120.560">
    <property type="entry name" value="Exo-inulinase, domain 1"/>
    <property type="match status" value="1"/>
</dbReference>
<gene>
    <name evidence="3" type="ORF">ACFS7Z_16550</name>
</gene>
<evidence type="ECO:0000313" key="3">
    <source>
        <dbReference type="EMBL" id="MFD3001984.1"/>
    </source>
</evidence>
<sequence length="283" mass="31604">MKFTTLLATCLLLVGLSCTVQKKEEATDEWVQLFNGKDLEDWDVKINGYPLNENYGNTFQVVDGKLTVNYDQYDDFGTKYGHLFYKEPFSAYLLVMEYRFTGDQAKGGPGWAFRNSGAMLHSQPAATMGLNQDFPISLEAQLLGGNGQDPRTTANLCTPGTNVVMGDTLFTPHCINSSSKTYHGDQWVRVEALVLGDSLVKHIVEGDTVLTFQKPQIGGGSVSNFDPAVKKDGQLLKEGYISLQSESHPIEFRKVELFNLEKYMDDPKKLKSVLRDLQTRQGH</sequence>
<dbReference type="InterPro" id="IPR010496">
    <property type="entry name" value="AL/BT2_dom"/>
</dbReference>
<accession>A0ABW6BZY4</accession>
<protein>
    <submittedName>
        <fullName evidence="3">DUF1080 domain-containing protein</fullName>
    </submittedName>
</protein>
<dbReference type="PROSITE" id="PS51257">
    <property type="entry name" value="PROKAR_LIPOPROTEIN"/>
    <property type="match status" value="1"/>
</dbReference>
<dbReference type="Pfam" id="PF06439">
    <property type="entry name" value="3keto-disac_hyd"/>
    <property type="match status" value="1"/>
</dbReference>
<evidence type="ECO:0000313" key="4">
    <source>
        <dbReference type="Proteomes" id="UP001597641"/>
    </source>
</evidence>
<keyword evidence="4" id="KW-1185">Reference proteome</keyword>
<evidence type="ECO:0000259" key="2">
    <source>
        <dbReference type="Pfam" id="PF06439"/>
    </source>
</evidence>
<feature type="signal peptide" evidence="1">
    <location>
        <begin position="1"/>
        <end position="22"/>
    </location>
</feature>
<feature type="domain" description="3-keto-alpha-glucoside-1,2-lyase/3-keto-2-hydroxy-glucal hydratase" evidence="2">
    <location>
        <begin position="29"/>
        <end position="257"/>
    </location>
</feature>
<evidence type="ECO:0000256" key="1">
    <source>
        <dbReference type="SAM" id="SignalP"/>
    </source>
</evidence>
<organism evidence="3 4">
    <name type="scientific">Pontibacter toksunensis</name>
    <dbReference type="NCBI Taxonomy" id="1332631"/>
    <lineage>
        <taxon>Bacteria</taxon>
        <taxon>Pseudomonadati</taxon>
        <taxon>Bacteroidota</taxon>
        <taxon>Cytophagia</taxon>
        <taxon>Cytophagales</taxon>
        <taxon>Hymenobacteraceae</taxon>
        <taxon>Pontibacter</taxon>
    </lineage>
</organism>
<name>A0ABW6BZY4_9BACT</name>
<feature type="chain" id="PRO_5045301151" evidence="1">
    <location>
        <begin position="23"/>
        <end position="283"/>
    </location>
</feature>
<dbReference type="RefSeq" id="WP_377486879.1">
    <property type="nucleotide sequence ID" value="NZ_JBHUOX010000013.1"/>
</dbReference>
<dbReference type="EMBL" id="JBHUOX010000013">
    <property type="protein sequence ID" value="MFD3001984.1"/>
    <property type="molecule type" value="Genomic_DNA"/>
</dbReference>
<reference evidence="4" key="1">
    <citation type="journal article" date="2019" name="Int. J. Syst. Evol. Microbiol.">
        <title>The Global Catalogue of Microorganisms (GCM) 10K type strain sequencing project: providing services to taxonomists for standard genome sequencing and annotation.</title>
        <authorList>
            <consortium name="The Broad Institute Genomics Platform"/>
            <consortium name="The Broad Institute Genome Sequencing Center for Infectious Disease"/>
            <person name="Wu L."/>
            <person name="Ma J."/>
        </authorList>
    </citation>
    <scope>NUCLEOTIDE SEQUENCE [LARGE SCALE GENOMIC DNA]</scope>
    <source>
        <strain evidence="4">KCTC 23984</strain>
    </source>
</reference>
<proteinExistence type="predicted"/>
<comment type="caution">
    <text evidence="3">The sequence shown here is derived from an EMBL/GenBank/DDBJ whole genome shotgun (WGS) entry which is preliminary data.</text>
</comment>